<feature type="compositionally biased region" description="Basic and acidic residues" evidence="1">
    <location>
        <begin position="16"/>
        <end position="34"/>
    </location>
</feature>
<proteinExistence type="predicted"/>
<feature type="region of interest" description="Disordered" evidence="1">
    <location>
        <begin position="1"/>
        <end position="82"/>
    </location>
</feature>
<evidence type="ECO:0000313" key="2">
    <source>
        <dbReference type="EnsemblPlants" id="TraesCS1D02G321900.1.cds1"/>
    </source>
</evidence>
<reference evidence="2" key="1">
    <citation type="submission" date="2018-08" db="EMBL/GenBank/DDBJ databases">
        <authorList>
            <person name="Rossello M."/>
        </authorList>
    </citation>
    <scope>NUCLEOTIDE SEQUENCE [LARGE SCALE GENOMIC DNA]</scope>
    <source>
        <strain evidence="2">cv. Chinese Spring</strain>
    </source>
</reference>
<reference evidence="2" key="2">
    <citation type="submission" date="2018-10" db="UniProtKB">
        <authorList>
            <consortium name="EnsemblPlants"/>
        </authorList>
    </citation>
    <scope>IDENTIFICATION</scope>
</reference>
<keyword evidence="3" id="KW-1185">Reference proteome</keyword>
<evidence type="ECO:0000256" key="1">
    <source>
        <dbReference type="SAM" id="MobiDB-lite"/>
    </source>
</evidence>
<dbReference type="Gramene" id="TraesROB_scaffold_039069_01G000200.1">
    <property type="protein sequence ID" value="TraesROB_scaffold_039069_01G000200.1"/>
    <property type="gene ID" value="TraesROB_scaffold_039069_01G000200"/>
</dbReference>
<feature type="compositionally biased region" description="Low complexity" evidence="1">
    <location>
        <begin position="1"/>
        <end position="15"/>
    </location>
</feature>
<dbReference type="Gramene" id="TraesCLE_scaffold_045733_01G000500.1">
    <property type="protein sequence ID" value="TraesCLE_scaffold_045733_01G000500.1"/>
    <property type="gene ID" value="TraesCLE_scaffold_045733_01G000500"/>
</dbReference>
<dbReference type="Proteomes" id="UP000019116">
    <property type="component" value="Chromosome 1D"/>
</dbReference>
<dbReference type="AlphaFoldDB" id="A0A3B5ZZU2"/>
<evidence type="ECO:0000313" key="3">
    <source>
        <dbReference type="Proteomes" id="UP000019116"/>
    </source>
</evidence>
<feature type="region of interest" description="Disordered" evidence="1">
    <location>
        <begin position="199"/>
        <end position="220"/>
    </location>
</feature>
<feature type="compositionally biased region" description="Basic and acidic residues" evidence="1">
    <location>
        <begin position="53"/>
        <end position="64"/>
    </location>
</feature>
<feature type="compositionally biased region" description="Low complexity" evidence="1">
    <location>
        <begin position="66"/>
        <end position="82"/>
    </location>
</feature>
<dbReference type="EnsemblPlants" id="TraesCS1D02G321900.1">
    <property type="protein sequence ID" value="TraesCS1D02G321900.1.cds1"/>
    <property type="gene ID" value="TraesCS1D02G321900"/>
</dbReference>
<organism evidence="2">
    <name type="scientific">Triticum aestivum</name>
    <name type="common">Wheat</name>
    <dbReference type="NCBI Taxonomy" id="4565"/>
    <lineage>
        <taxon>Eukaryota</taxon>
        <taxon>Viridiplantae</taxon>
        <taxon>Streptophyta</taxon>
        <taxon>Embryophyta</taxon>
        <taxon>Tracheophyta</taxon>
        <taxon>Spermatophyta</taxon>
        <taxon>Magnoliopsida</taxon>
        <taxon>Liliopsida</taxon>
        <taxon>Poales</taxon>
        <taxon>Poaceae</taxon>
        <taxon>BOP clade</taxon>
        <taxon>Pooideae</taxon>
        <taxon>Triticodae</taxon>
        <taxon>Triticeae</taxon>
        <taxon>Triticinae</taxon>
        <taxon>Triticum</taxon>
    </lineage>
</organism>
<dbReference type="Gramene" id="TraesCS1D02G321900.1">
    <property type="protein sequence ID" value="TraesCS1D02G321900.1.cds1"/>
    <property type="gene ID" value="TraesCS1D02G321900"/>
</dbReference>
<protein>
    <submittedName>
        <fullName evidence="2">Uncharacterized protein</fullName>
    </submittedName>
</protein>
<dbReference type="OMA" id="FNRRETE"/>
<sequence length="220" mass="24742">MWGRMWSSGRGSGSRSGRERDPERERRVRSDGARKRGAGKWTNHGMSPPASFNRRETEEYDRRRASFSSARSSYAGSSSSSAAGFLPVKREWSDEEEEPEPPAPFAFVSVKEEPAPLSFRGVVGPEDYVADFDAVAAAIAEQSMREEEERRRHAEELEALEWRQAAAANEKADEWRRIRAEQAEKYVICAAPARRIERPAPPRCRPVAATSPPSDPTTQY</sequence>
<dbReference type="Gramene" id="TraesCS1D03G0763100.1">
    <property type="protein sequence ID" value="TraesCS1D03G0763100.1.CDS1"/>
    <property type="gene ID" value="TraesCS1D03G0763100"/>
</dbReference>
<name>A0A3B5ZZU2_WHEAT</name>
<accession>A0A3B5ZZU2</accession>